<evidence type="ECO:0000313" key="2">
    <source>
        <dbReference type="Proteomes" id="UP000637299"/>
    </source>
</evidence>
<dbReference type="Proteomes" id="UP000637299">
    <property type="component" value="Unassembled WGS sequence"/>
</dbReference>
<organism evidence="1 2">
    <name type="scientific">Chryseobacterium caseinilyticum</name>
    <dbReference type="NCBI Taxonomy" id="2771428"/>
    <lineage>
        <taxon>Bacteria</taxon>
        <taxon>Pseudomonadati</taxon>
        <taxon>Bacteroidota</taxon>
        <taxon>Flavobacteriia</taxon>
        <taxon>Flavobacteriales</taxon>
        <taxon>Weeksellaceae</taxon>
        <taxon>Chryseobacterium group</taxon>
        <taxon>Chryseobacterium</taxon>
    </lineage>
</organism>
<name>A0ABR8Z723_9FLAO</name>
<gene>
    <name evidence="1" type="ORF">IC610_01515</name>
</gene>
<dbReference type="Gene3D" id="1.10.10.10">
    <property type="entry name" value="Winged helix-like DNA-binding domain superfamily/Winged helix DNA-binding domain"/>
    <property type="match status" value="1"/>
</dbReference>
<comment type="caution">
    <text evidence="1">The sequence shown here is derived from an EMBL/GenBank/DDBJ whole genome shotgun (WGS) entry which is preliminary data.</text>
</comment>
<dbReference type="InterPro" id="IPR036388">
    <property type="entry name" value="WH-like_DNA-bd_sf"/>
</dbReference>
<keyword evidence="2" id="KW-1185">Reference proteome</keyword>
<sequence>MTTTRLYPGMCDGSLEIFYIPEEDRLMAIKNGRVRDYEELPESDLIFLDEIIQNEPEVRTILESWASTYTEQRRKLAECRFGGLNFQPDFKNNIASPDSFNCPVKATCSGFGIVCKAIQYNGISLNDQDTEAIKLLVSSKKNTVIAELLSMPTGSFEVYRTKLYNSLNVSTKQELARVAFDLGLV</sequence>
<reference evidence="1 2" key="1">
    <citation type="submission" date="2020-09" db="EMBL/GenBank/DDBJ databases">
        <title>Genome seq and assembly of Chryseobacterium sp.</title>
        <authorList>
            <person name="Chhetri G."/>
        </authorList>
    </citation>
    <scope>NUCLEOTIDE SEQUENCE [LARGE SCALE GENOMIC DNA]</scope>
    <source>
        <strain evidence="1 2">GCR10</strain>
    </source>
</reference>
<protein>
    <submittedName>
        <fullName evidence="1">Response regulator transcription factor</fullName>
    </submittedName>
</protein>
<accession>A0ABR8Z723</accession>
<dbReference type="SUPFAM" id="SSF46894">
    <property type="entry name" value="C-terminal effector domain of the bipartite response regulators"/>
    <property type="match status" value="1"/>
</dbReference>
<proteinExistence type="predicted"/>
<dbReference type="InterPro" id="IPR016032">
    <property type="entry name" value="Sig_transdc_resp-reg_C-effctor"/>
</dbReference>
<dbReference type="RefSeq" id="WP_191734910.1">
    <property type="nucleotide sequence ID" value="NZ_JACYFS010000001.1"/>
</dbReference>
<evidence type="ECO:0000313" key="1">
    <source>
        <dbReference type="EMBL" id="MBD8081094.1"/>
    </source>
</evidence>
<dbReference type="EMBL" id="JACYFS010000001">
    <property type="protein sequence ID" value="MBD8081094.1"/>
    <property type="molecule type" value="Genomic_DNA"/>
</dbReference>